<keyword evidence="1" id="KW-0812">Transmembrane</keyword>
<sequence length="69" mass="7677">MVWECIVFALILLAMTVILALTLPHLKIFQPIREHAEVLFALIYAPAFTSIVILLGCVIVLFIKLIQGA</sequence>
<protein>
    <submittedName>
        <fullName evidence="2">Uncharacterized protein</fullName>
    </submittedName>
</protein>
<evidence type="ECO:0000313" key="3">
    <source>
        <dbReference type="Proteomes" id="UP000192575"/>
    </source>
</evidence>
<evidence type="ECO:0000313" key="2">
    <source>
        <dbReference type="EMBL" id="OQQ89329.1"/>
    </source>
</evidence>
<organism evidence="2 3">
    <name type="scientific">Ligilactobacillus salivarius</name>
    <dbReference type="NCBI Taxonomy" id="1624"/>
    <lineage>
        <taxon>Bacteria</taxon>
        <taxon>Bacillati</taxon>
        <taxon>Bacillota</taxon>
        <taxon>Bacilli</taxon>
        <taxon>Lactobacillales</taxon>
        <taxon>Lactobacillaceae</taxon>
        <taxon>Ligilactobacillus</taxon>
    </lineage>
</organism>
<dbReference type="AlphaFoldDB" id="A0A1V9R8B1"/>
<dbReference type="RefSeq" id="WP_044005962.1">
    <property type="nucleotide sequence ID" value="NZ_CP007649.1"/>
</dbReference>
<proteinExistence type="predicted"/>
<gene>
    <name evidence="2" type="ORF">B6U56_09205</name>
</gene>
<comment type="caution">
    <text evidence="2">The sequence shown here is derived from an EMBL/GenBank/DDBJ whole genome shotgun (WGS) entry which is preliminary data.</text>
</comment>
<keyword evidence="1" id="KW-0472">Membrane</keyword>
<feature type="transmembrane region" description="Helical" evidence="1">
    <location>
        <begin position="38"/>
        <end position="63"/>
    </location>
</feature>
<dbReference type="Proteomes" id="UP000192575">
    <property type="component" value="Unassembled WGS sequence"/>
</dbReference>
<evidence type="ECO:0000256" key="1">
    <source>
        <dbReference type="SAM" id="Phobius"/>
    </source>
</evidence>
<reference evidence="2 3" key="1">
    <citation type="submission" date="2017-03" db="EMBL/GenBank/DDBJ databases">
        <title>Phylogenomics and comparative genomics of Lactobacillus salivarius, a mammalian gut commensal.</title>
        <authorList>
            <person name="Harris H.M."/>
        </authorList>
    </citation>
    <scope>NUCLEOTIDE SEQUENCE [LARGE SCALE GENOMIC DNA]</scope>
    <source>
        <strain evidence="2 3">JCM 1047</strain>
    </source>
</reference>
<feature type="transmembrane region" description="Helical" evidence="1">
    <location>
        <begin position="6"/>
        <end position="26"/>
    </location>
</feature>
<keyword evidence="1" id="KW-1133">Transmembrane helix</keyword>
<name>A0A1V9R8B1_9LACO</name>
<accession>A0A1V9R8B1</accession>
<dbReference type="EMBL" id="NBEF01000033">
    <property type="protein sequence ID" value="OQQ89329.1"/>
    <property type="molecule type" value="Genomic_DNA"/>
</dbReference>